<dbReference type="AlphaFoldDB" id="A0A2B7Z0J8"/>
<evidence type="ECO:0000313" key="2">
    <source>
        <dbReference type="EMBL" id="PGH26602.1"/>
    </source>
</evidence>
<name>A0A2B7Z0J8_POLH7</name>
<dbReference type="EMBL" id="PDNA01000015">
    <property type="protein sequence ID" value="PGH26602.1"/>
    <property type="molecule type" value="Genomic_DNA"/>
</dbReference>
<reference evidence="2 3" key="1">
    <citation type="submission" date="2017-10" db="EMBL/GenBank/DDBJ databases">
        <title>Comparative genomics in systemic dimorphic fungi from Ajellomycetaceae.</title>
        <authorList>
            <person name="Munoz J.F."/>
            <person name="Mcewen J.G."/>
            <person name="Clay O.K."/>
            <person name="Cuomo C.A."/>
        </authorList>
    </citation>
    <scope>NUCLEOTIDE SEQUENCE [LARGE SCALE GENOMIC DNA]</scope>
    <source>
        <strain evidence="2 3">UAMH7299</strain>
    </source>
</reference>
<evidence type="ECO:0000313" key="3">
    <source>
        <dbReference type="Proteomes" id="UP000224634"/>
    </source>
</evidence>
<dbReference type="OrthoDB" id="5285218at2759"/>
<organism evidence="2 3">
    <name type="scientific">Polytolypa hystricis (strain UAMH7299)</name>
    <dbReference type="NCBI Taxonomy" id="1447883"/>
    <lineage>
        <taxon>Eukaryota</taxon>
        <taxon>Fungi</taxon>
        <taxon>Dikarya</taxon>
        <taxon>Ascomycota</taxon>
        <taxon>Pezizomycotina</taxon>
        <taxon>Eurotiomycetes</taxon>
        <taxon>Eurotiomycetidae</taxon>
        <taxon>Onygenales</taxon>
        <taxon>Onygenales incertae sedis</taxon>
        <taxon>Polytolypa</taxon>
    </lineage>
</organism>
<keyword evidence="3" id="KW-1185">Reference proteome</keyword>
<feature type="region of interest" description="Disordered" evidence="1">
    <location>
        <begin position="45"/>
        <end position="85"/>
    </location>
</feature>
<evidence type="ECO:0000256" key="1">
    <source>
        <dbReference type="SAM" id="MobiDB-lite"/>
    </source>
</evidence>
<dbReference type="Proteomes" id="UP000224634">
    <property type="component" value="Unassembled WGS sequence"/>
</dbReference>
<protein>
    <submittedName>
        <fullName evidence="2">Uncharacterized protein</fullName>
    </submittedName>
</protein>
<comment type="caution">
    <text evidence="2">The sequence shown here is derived from an EMBL/GenBank/DDBJ whole genome shotgun (WGS) entry which is preliminary data.</text>
</comment>
<gene>
    <name evidence="2" type="ORF">AJ80_01731</name>
</gene>
<proteinExistence type="predicted"/>
<sequence>MGLFEKLQSKLELYRIEQRYAKRKHRSTFTTGALYVDGEYVYANSTGSSSASSPTTSTASVTKHSTGSQSRRSQNGSSSRREWRF</sequence>
<feature type="compositionally biased region" description="Low complexity" evidence="1">
    <location>
        <begin position="45"/>
        <end position="78"/>
    </location>
</feature>
<accession>A0A2B7Z0J8</accession>